<dbReference type="GO" id="GO:0000076">
    <property type="term" value="P:DNA replication checkpoint signaling"/>
    <property type="evidence" value="ECO:0000318"/>
    <property type="project" value="GO_Central"/>
</dbReference>
<evidence type="ECO:0000256" key="9">
    <source>
        <dbReference type="ARBA" id="ARBA00059283"/>
    </source>
</evidence>
<dbReference type="GO" id="GO:0030896">
    <property type="term" value="C:checkpoint clamp complex"/>
    <property type="evidence" value="ECO:0000318"/>
    <property type="project" value="GO_Central"/>
</dbReference>
<sequence length="374" mass="42444">MSNTMAFSAIAVIPGKSVKVFGKAIQCLSKVGDELYVQINENGIDLRTVNSSRSAYSRMEFKSRFFSTFRVRESDSGGSDSILKCKINMKPCLNIFRSSSTDKNVNSCSITLDGNENRLKFLLECRFGIRKAFDLLLQDCESLEAMFTKDDCPNAIVSLPKIFSNTICNFHASQEEITLVATKENIIIKNYVEDQAELIKMLYTEMNLATHEFLSYDVKTEGDITFCLKEFRAIVSFGEYTGQPISMHFESAGKPIMFHIAKENTFTADFVLASLVDTDTPSQRSNAFHQNTTNLDDSHCHIIEDSILEKSNLEDDSATQDKRSSAHLAQITQKSNEEEGRRYFSNGYRFRGRRVIDFLSWIFCGSQYLHDRRG</sequence>
<dbReference type="HOGENOM" id="CLU_049242_1_1_1"/>
<keyword evidence="8" id="KW-0539">Nucleus</keyword>
<evidence type="ECO:0000256" key="12">
    <source>
        <dbReference type="SAM" id="MobiDB-lite"/>
    </source>
</evidence>
<dbReference type="eggNOG" id="KOG2810">
    <property type="taxonomic scope" value="Eukaryota"/>
</dbReference>
<keyword evidence="7" id="KW-0269">Exonuclease</keyword>
<evidence type="ECO:0000256" key="1">
    <source>
        <dbReference type="ARBA" id="ARBA00004123"/>
    </source>
</evidence>
<dbReference type="Gene3D" id="3.70.10.10">
    <property type="match status" value="1"/>
</dbReference>
<evidence type="ECO:0000256" key="6">
    <source>
        <dbReference type="ARBA" id="ARBA00022801"/>
    </source>
</evidence>
<comment type="function">
    <text evidence="9">Component of the 9-1-1 cell-cycle checkpoint response complex that plays a major role in DNA repair. The 9-1-1 complex is recruited to DNA lesion upon damage by the RAD17-replication factor C (RFC) clamp loader complex. Acts then as a sliding clamp platform on DNA for several proteins involved in long-patch base excision repair (LP-BER). The 9-1-1 complex stimulates DNA polymerase beta (POLB) activity by increasing its affinity for the 3'-OH end of the primer-template and stabilizes POLB to those sites where LP-BER proceeds; endonuclease FEN1 cleavage activity on substrates with double, nick, or gap flaps of distinct sequences and lengths; and DNA ligase I (LIG1) on long-patch base excision repair substrates. The 9-1-1 complex is necessary for the recruitment of RHNO1 to sites of double-stranded breaks (DSB) occurring during the S phase. RAD9A possesses 3'-&gt;5' double stranded DNA exonuclease activity.</text>
</comment>
<reference evidence="13 14" key="1">
    <citation type="journal article" date="2008" name="Nature">
        <title>The Trichoplax genome and the nature of placozoans.</title>
        <authorList>
            <person name="Srivastava M."/>
            <person name="Begovic E."/>
            <person name="Chapman J."/>
            <person name="Putnam N.H."/>
            <person name="Hellsten U."/>
            <person name="Kawashima T."/>
            <person name="Kuo A."/>
            <person name="Mitros T."/>
            <person name="Salamov A."/>
            <person name="Carpenter M.L."/>
            <person name="Signorovitch A.Y."/>
            <person name="Moreno M.A."/>
            <person name="Kamm K."/>
            <person name="Grimwood J."/>
            <person name="Schmutz J."/>
            <person name="Shapiro H."/>
            <person name="Grigoriev I.V."/>
            <person name="Buss L.W."/>
            <person name="Schierwater B."/>
            <person name="Dellaporta S.L."/>
            <person name="Rokhsar D.S."/>
        </authorList>
    </citation>
    <scope>NUCLEOTIDE SEQUENCE [LARGE SCALE GENOMIC DNA]</scope>
    <source>
        <strain evidence="13 14">Grell-BS-1999</strain>
    </source>
</reference>
<dbReference type="CDD" id="cd00577">
    <property type="entry name" value="PCNA"/>
    <property type="match status" value="1"/>
</dbReference>
<dbReference type="InParanoid" id="B3SAM4"/>
<comment type="similarity">
    <text evidence="2">Belongs to the rad9 family.</text>
</comment>
<dbReference type="PANTHER" id="PTHR15237:SF0">
    <property type="entry name" value="CELL CYCLE CHECKPOINT CONTROL PROTEIN"/>
    <property type="match status" value="1"/>
</dbReference>
<feature type="region of interest" description="Disordered" evidence="12">
    <location>
        <begin position="313"/>
        <end position="336"/>
    </location>
</feature>
<dbReference type="RefSeq" id="XP_002117341.1">
    <property type="nucleotide sequence ID" value="XM_002117305.1"/>
</dbReference>
<dbReference type="CTD" id="6758553"/>
<feature type="compositionally biased region" description="Basic and acidic residues" evidence="12">
    <location>
        <begin position="313"/>
        <end position="324"/>
    </location>
</feature>
<dbReference type="FunCoup" id="B3SAM4">
    <property type="interactions" value="1523"/>
</dbReference>
<evidence type="ECO:0000256" key="2">
    <source>
        <dbReference type="ARBA" id="ARBA00008494"/>
    </source>
</evidence>
<keyword evidence="14" id="KW-1185">Reference proteome</keyword>
<evidence type="ECO:0000256" key="8">
    <source>
        <dbReference type="ARBA" id="ARBA00023242"/>
    </source>
</evidence>
<dbReference type="SUPFAM" id="SSF55979">
    <property type="entry name" value="DNA clamp"/>
    <property type="match status" value="1"/>
</dbReference>
<dbReference type="OMA" id="NETQCRF"/>
<comment type="subcellular location">
    <subcellularLocation>
        <location evidence="1">Nucleus</location>
    </subcellularLocation>
</comment>
<gene>
    <name evidence="13" type="ORF">TRIADDRAFT_61311</name>
</gene>
<evidence type="ECO:0000256" key="7">
    <source>
        <dbReference type="ARBA" id="ARBA00022839"/>
    </source>
</evidence>
<dbReference type="GO" id="GO:0071479">
    <property type="term" value="P:cellular response to ionizing radiation"/>
    <property type="evidence" value="ECO:0000318"/>
    <property type="project" value="GO_Central"/>
</dbReference>
<dbReference type="InterPro" id="IPR026584">
    <property type="entry name" value="Rad9"/>
</dbReference>
<organism evidence="13 14">
    <name type="scientific">Trichoplax adhaerens</name>
    <name type="common">Trichoplax reptans</name>
    <dbReference type="NCBI Taxonomy" id="10228"/>
    <lineage>
        <taxon>Eukaryota</taxon>
        <taxon>Metazoa</taxon>
        <taxon>Placozoa</taxon>
        <taxon>Uniplacotomia</taxon>
        <taxon>Trichoplacea</taxon>
        <taxon>Trichoplacidae</taxon>
        <taxon>Trichoplax</taxon>
    </lineage>
</organism>
<dbReference type="Proteomes" id="UP000009022">
    <property type="component" value="Unassembled WGS sequence"/>
</dbReference>
<accession>B3SAM4</accession>
<evidence type="ECO:0000313" key="13">
    <source>
        <dbReference type="EMBL" id="EDV20180.1"/>
    </source>
</evidence>
<dbReference type="STRING" id="10228.B3SAM4"/>
<keyword evidence="5" id="KW-0227">DNA damage</keyword>
<evidence type="ECO:0000313" key="14">
    <source>
        <dbReference type="Proteomes" id="UP000009022"/>
    </source>
</evidence>
<dbReference type="GO" id="GO:0031573">
    <property type="term" value="P:mitotic intra-S DNA damage checkpoint signaling"/>
    <property type="evidence" value="ECO:0000318"/>
    <property type="project" value="GO_Central"/>
</dbReference>
<evidence type="ECO:0000256" key="4">
    <source>
        <dbReference type="ARBA" id="ARBA00022722"/>
    </source>
</evidence>
<dbReference type="GeneID" id="6758553"/>
<evidence type="ECO:0000256" key="5">
    <source>
        <dbReference type="ARBA" id="ARBA00022763"/>
    </source>
</evidence>
<dbReference type="OrthoDB" id="60092at2759"/>
<dbReference type="FunFam" id="3.70.10.10:FF:000005">
    <property type="entry name" value="Cell cycle checkpoint control protein"/>
    <property type="match status" value="1"/>
</dbReference>
<dbReference type="GO" id="GO:0006281">
    <property type="term" value="P:DNA repair"/>
    <property type="evidence" value="ECO:0000318"/>
    <property type="project" value="GO_Central"/>
</dbReference>
<evidence type="ECO:0000256" key="10">
    <source>
        <dbReference type="ARBA" id="ARBA00069752"/>
    </source>
</evidence>
<dbReference type="PhylomeDB" id="B3SAM4"/>
<dbReference type="GO" id="GO:0004527">
    <property type="term" value="F:exonuclease activity"/>
    <property type="evidence" value="ECO:0007669"/>
    <property type="project" value="UniProtKB-KW"/>
</dbReference>
<evidence type="ECO:0000256" key="11">
    <source>
        <dbReference type="ARBA" id="ARBA00079896"/>
    </source>
</evidence>
<dbReference type="InterPro" id="IPR046938">
    <property type="entry name" value="DNA_clamp_sf"/>
</dbReference>
<proteinExistence type="inferred from homology"/>
<evidence type="ECO:0000256" key="3">
    <source>
        <dbReference type="ARBA" id="ARBA00022553"/>
    </source>
</evidence>
<keyword evidence="4" id="KW-0540">Nuclease</keyword>
<protein>
    <recommendedName>
        <fullName evidence="10">Cell cycle checkpoint control protein RAD9A</fullName>
    </recommendedName>
    <alternativeName>
        <fullName evidence="11">DNA repair exonuclease rad9 homolog A</fullName>
    </alternativeName>
</protein>
<dbReference type="EMBL" id="DS985262">
    <property type="protein sequence ID" value="EDV20180.1"/>
    <property type="molecule type" value="Genomic_DNA"/>
</dbReference>
<dbReference type="InterPro" id="IPR007268">
    <property type="entry name" value="Rad9/Ddc1"/>
</dbReference>
<keyword evidence="3" id="KW-0597">Phosphoprotein</keyword>
<keyword evidence="6" id="KW-0378">Hydrolase</keyword>
<dbReference type="AlphaFoldDB" id="B3SAM4"/>
<dbReference type="KEGG" id="tad:TRIADDRAFT_61311"/>
<dbReference type="PANTHER" id="PTHR15237">
    <property type="entry name" value="DNA REPAIR PROTEIN RAD9"/>
    <property type="match status" value="1"/>
</dbReference>
<name>B3SAM4_TRIAD</name>
<dbReference type="PIRSF" id="PIRSF009303">
    <property type="entry name" value="Cell_cycle_RAD9"/>
    <property type="match status" value="1"/>
</dbReference>
<dbReference type="Pfam" id="PF04139">
    <property type="entry name" value="Rad9"/>
    <property type="match status" value="1"/>
</dbReference>